<sequence>MTAPPLFTRRRRRTLGVLAAALALIASLFTGTLASQAQVEAQSVLVVNAGSTIRPVTQVGNGMLYGLSTADKPPVGLLMPLGLNTLRQPPPNHDHIPNGETEPIGDTLDIAGNAMAAGADITVDMADSLPGFPYQWFGWDDWLGRVDRMIADLEARPDITNVTAWEPWNEPDWTWPSSAGSFNAGWERTYDRIRASDPTTPIMGPSTSHWNEAGMRNFLNAAKASGTVPQVISWHELSGWQNVDDHVAAYRALERSLGIGPLPISINEYAGTGEIDVPSTVNHYVAQFERSGVRDAERAFWYEAGTLNGLLHNNQPTASYWMYKWYAEQSGSIVDVDPTTYNDGVASYDSAKKEVSVVFAGEAGNNTVQVNGLGALGSTVTGTLEYIPGSGRTTNVSGPTRIFSQTFNVTNGSVSVPVNNQDYLGAYRLVLTAGGSTGGDTTGALRSVGAGKCLDVPESSTTAGTQLALWTCNGQANQRWTLSANGELSVYSGQTRRCLDAYENGTTAGTPVIIWTCNGQANQRWRLNANGTLTSQLSGLCLDVEQASTANGAKALLWTCHGRTNQQWTLQ</sequence>
<dbReference type="PROSITE" id="PS50231">
    <property type="entry name" value="RICIN_B_LECTIN"/>
    <property type="match status" value="1"/>
</dbReference>
<name>A0ABV7Q349_9ACTN</name>
<keyword evidence="4" id="KW-1185">Reference proteome</keyword>
<dbReference type="SMART" id="SM00458">
    <property type="entry name" value="RICIN"/>
    <property type="match status" value="1"/>
</dbReference>
<dbReference type="RefSeq" id="WP_387976963.1">
    <property type="nucleotide sequence ID" value="NZ_JBHRWO010000012.1"/>
</dbReference>
<feature type="domain" description="Ricin B lectin" evidence="2">
    <location>
        <begin position="442"/>
        <end position="571"/>
    </location>
</feature>
<dbReference type="Proteomes" id="UP001595712">
    <property type="component" value="Unassembled WGS sequence"/>
</dbReference>
<reference evidence="4" key="1">
    <citation type="journal article" date="2019" name="Int. J. Syst. Evol. Microbiol.">
        <title>The Global Catalogue of Microorganisms (GCM) 10K type strain sequencing project: providing services to taxonomists for standard genome sequencing and annotation.</title>
        <authorList>
            <consortium name="The Broad Institute Genomics Platform"/>
            <consortium name="The Broad Institute Genome Sequencing Center for Infectious Disease"/>
            <person name="Wu L."/>
            <person name="Ma J."/>
        </authorList>
    </citation>
    <scope>NUCLEOTIDE SEQUENCE [LARGE SCALE GENOMIC DNA]</scope>
    <source>
        <strain evidence="4">CGMCC 4.7396</strain>
    </source>
</reference>
<dbReference type="SUPFAM" id="SSF50370">
    <property type="entry name" value="Ricin B-like lectins"/>
    <property type="match status" value="1"/>
</dbReference>
<dbReference type="InterPro" id="IPR035992">
    <property type="entry name" value="Ricin_B-like_lectins"/>
</dbReference>
<organism evidence="3 4">
    <name type="scientific">Glycomyces rhizosphaerae</name>
    <dbReference type="NCBI Taxonomy" id="2054422"/>
    <lineage>
        <taxon>Bacteria</taxon>
        <taxon>Bacillati</taxon>
        <taxon>Actinomycetota</taxon>
        <taxon>Actinomycetes</taxon>
        <taxon>Glycomycetales</taxon>
        <taxon>Glycomycetaceae</taxon>
        <taxon>Glycomyces</taxon>
    </lineage>
</organism>
<evidence type="ECO:0000256" key="1">
    <source>
        <dbReference type="SAM" id="SignalP"/>
    </source>
</evidence>
<keyword evidence="1" id="KW-0732">Signal</keyword>
<feature type="signal peptide" evidence="1">
    <location>
        <begin position="1"/>
        <end position="37"/>
    </location>
</feature>
<dbReference type="Pfam" id="PF00652">
    <property type="entry name" value="Ricin_B_lectin"/>
    <property type="match status" value="1"/>
</dbReference>
<feature type="chain" id="PRO_5047381232" evidence="1">
    <location>
        <begin position="38"/>
        <end position="571"/>
    </location>
</feature>
<evidence type="ECO:0000259" key="2">
    <source>
        <dbReference type="SMART" id="SM00458"/>
    </source>
</evidence>
<dbReference type="SUPFAM" id="SSF51445">
    <property type="entry name" value="(Trans)glycosidases"/>
    <property type="match status" value="1"/>
</dbReference>
<gene>
    <name evidence="3" type="ORF">ACFO8M_15225</name>
</gene>
<proteinExistence type="predicted"/>
<dbReference type="InterPro" id="IPR017853">
    <property type="entry name" value="GH"/>
</dbReference>
<dbReference type="CDD" id="cd23418">
    <property type="entry name" value="beta-trefoil_Ricin_XLN-like"/>
    <property type="match status" value="1"/>
</dbReference>
<protein>
    <submittedName>
        <fullName evidence="3">RICIN domain-containing protein</fullName>
    </submittedName>
</protein>
<dbReference type="Gene3D" id="2.80.10.50">
    <property type="match status" value="2"/>
</dbReference>
<dbReference type="InterPro" id="IPR000772">
    <property type="entry name" value="Ricin_B_lectin"/>
</dbReference>
<evidence type="ECO:0000313" key="4">
    <source>
        <dbReference type="Proteomes" id="UP001595712"/>
    </source>
</evidence>
<dbReference type="Gene3D" id="3.20.20.80">
    <property type="entry name" value="Glycosidases"/>
    <property type="match status" value="1"/>
</dbReference>
<dbReference type="EMBL" id="JBHRWO010000012">
    <property type="protein sequence ID" value="MFC3493830.1"/>
    <property type="molecule type" value="Genomic_DNA"/>
</dbReference>
<comment type="caution">
    <text evidence="3">The sequence shown here is derived from an EMBL/GenBank/DDBJ whole genome shotgun (WGS) entry which is preliminary data.</text>
</comment>
<evidence type="ECO:0000313" key="3">
    <source>
        <dbReference type="EMBL" id="MFC3493830.1"/>
    </source>
</evidence>
<accession>A0ABV7Q349</accession>